<evidence type="ECO:0000256" key="2">
    <source>
        <dbReference type="ARBA" id="ARBA00023136"/>
    </source>
</evidence>
<feature type="region of interest" description="Disordered" evidence="3">
    <location>
        <begin position="1"/>
        <end position="20"/>
    </location>
</feature>
<accession>A0A1I5D7N9</accession>
<gene>
    <name evidence="5" type="ORF">SAMN05421854_101127</name>
</gene>
<evidence type="ECO:0000256" key="3">
    <source>
        <dbReference type="SAM" id="MobiDB-lite"/>
    </source>
</evidence>
<dbReference type="GO" id="GO:0016020">
    <property type="term" value="C:membrane"/>
    <property type="evidence" value="ECO:0007669"/>
    <property type="project" value="UniProtKB-SubCell"/>
</dbReference>
<feature type="transmembrane region" description="Helical" evidence="4">
    <location>
        <begin position="37"/>
        <end position="63"/>
    </location>
</feature>
<keyword evidence="2 4" id="KW-0472">Membrane</keyword>
<dbReference type="RefSeq" id="WP_244287004.1">
    <property type="nucleotide sequence ID" value="NZ_FOWC01000001.1"/>
</dbReference>
<name>A0A1I5D7N9_9PSEU</name>
<evidence type="ECO:0000313" key="6">
    <source>
        <dbReference type="Proteomes" id="UP000199137"/>
    </source>
</evidence>
<organism evidence="5 6">
    <name type="scientific">Amycolatopsis rubida</name>
    <dbReference type="NCBI Taxonomy" id="112413"/>
    <lineage>
        <taxon>Bacteria</taxon>
        <taxon>Bacillati</taxon>
        <taxon>Actinomycetota</taxon>
        <taxon>Actinomycetes</taxon>
        <taxon>Pseudonocardiales</taxon>
        <taxon>Pseudonocardiaceae</taxon>
        <taxon>Amycolatopsis</taxon>
    </lineage>
</organism>
<sequence>MSAEHAVAEEEVTADTPEPATAVAAKEKWTLPGSPRVWLFGSGAFALAALVVAIVFGIMWLVAEMDGDRGLASARDDVLKDGTAAVLAYTQVDYQHLDDYFAKQKDVSSDDMAKQIQQAQPNYSKALTDQKVKVTTTIQDIAVEELNDHDGKASFLAAISTDTSAGGKNATKALRLEVQMTRVEGKWKLSGIDQVPLVAAGK</sequence>
<evidence type="ECO:0000256" key="1">
    <source>
        <dbReference type="ARBA" id="ARBA00004370"/>
    </source>
</evidence>
<dbReference type="PANTHER" id="PTHR37042:SF4">
    <property type="entry name" value="OUTER MEMBRANE PROTEIN RV1973"/>
    <property type="match status" value="1"/>
</dbReference>
<evidence type="ECO:0000256" key="4">
    <source>
        <dbReference type="SAM" id="Phobius"/>
    </source>
</evidence>
<comment type="subcellular location">
    <subcellularLocation>
        <location evidence="1">Membrane</location>
    </subcellularLocation>
</comment>
<protein>
    <submittedName>
        <fullName evidence="5">Mce-associated membrane protein</fullName>
    </submittedName>
</protein>
<dbReference type="STRING" id="112413.SAMN05421854_101127"/>
<evidence type="ECO:0000313" key="5">
    <source>
        <dbReference type="EMBL" id="SFN95219.1"/>
    </source>
</evidence>
<dbReference type="AlphaFoldDB" id="A0A1I5D7N9"/>
<dbReference type="Proteomes" id="UP000199137">
    <property type="component" value="Unassembled WGS sequence"/>
</dbReference>
<proteinExistence type="predicted"/>
<keyword evidence="4" id="KW-1133">Transmembrane helix</keyword>
<keyword evidence="4" id="KW-0812">Transmembrane</keyword>
<dbReference type="EMBL" id="FOWC01000001">
    <property type="protein sequence ID" value="SFN95219.1"/>
    <property type="molecule type" value="Genomic_DNA"/>
</dbReference>
<dbReference type="PANTHER" id="PTHR37042">
    <property type="entry name" value="OUTER MEMBRANE PROTEIN RV1973"/>
    <property type="match status" value="1"/>
</dbReference>
<reference evidence="5 6" key="1">
    <citation type="submission" date="2016-10" db="EMBL/GenBank/DDBJ databases">
        <authorList>
            <person name="de Groot N.N."/>
        </authorList>
    </citation>
    <scope>NUCLEOTIDE SEQUENCE [LARGE SCALE GENOMIC DNA]</scope>
    <source>
        <strain evidence="5 6">DSM 44637</strain>
    </source>
</reference>